<name>A0A7C4AR15_9BACT</name>
<keyword evidence="1" id="KW-0560">Oxidoreductase</keyword>
<dbReference type="GO" id="GO:0016491">
    <property type="term" value="F:oxidoreductase activity"/>
    <property type="evidence" value="ECO:0007669"/>
    <property type="project" value="UniProtKB-KW"/>
</dbReference>
<sequence length="291" mass="31503">MDALLYLGCTVPVRNLNYEVSARLTARALGIHFHDLESFGCCGFPLKSVDAMDTMVIAARNLALAESQGMEICALCNACAATLAETVHSLEADPALKESVNARLSAVGLHYEGPVRVRHYMRLLWEEVGVETLRQKIVKPLAGAVLAPHYGCHYLKPSELTEGFDSPDVPRTLSELIKATGASLLDYATLKDCCGGGLLGLSEDAANALATHKLQEVSHLGAHALVLVCPFCNVMYEGQQKKIAKKSGLDLKVPVVYYPQVLGLALGFSAEELGFRLNRIKPTELLQIAER</sequence>
<dbReference type="Gene3D" id="1.20.1050.140">
    <property type="match status" value="1"/>
</dbReference>
<dbReference type="PANTHER" id="PTHR42947">
    <property type="entry name" value="COB--COM HETERODISULFIDE REDUCTASE SUBUNIT B 1"/>
    <property type="match status" value="1"/>
</dbReference>
<comment type="caution">
    <text evidence="3">The sequence shown here is derived from an EMBL/GenBank/DDBJ whole genome shotgun (WGS) entry which is preliminary data.</text>
</comment>
<accession>A0A7C4AR15</accession>
<evidence type="ECO:0000259" key="2">
    <source>
        <dbReference type="Pfam" id="PF02754"/>
    </source>
</evidence>
<organism evidence="3">
    <name type="scientific">Desulfomonile tiedjei</name>
    <dbReference type="NCBI Taxonomy" id="2358"/>
    <lineage>
        <taxon>Bacteria</taxon>
        <taxon>Pseudomonadati</taxon>
        <taxon>Thermodesulfobacteriota</taxon>
        <taxon>Desulfomonilia</taxon>
        <taxon>Desulfomonilales</taxon>
        <taxon>Desulfomonilaceae</taxon>
        <taxon>Desulfomonile</taxon>
    </lineage>
</organism>
<feature type="domain" description="Cysteine-rich" evidence="2">
    <location>
        <begin position="5"/>
        <end position="83"/>
    </location>
</feature>
<dbReference type="AlphaFoldDB" id="A0A7C4AR15"/>
<evidence type="ECO:0000256" key="1">
    <source>
        <dbReference type="ARBA" id="ARBA00023002"/>
    </source>
</evidence>
<dbReference type="Pfam" id="PF02754">
    <property type="entry name" value="CCG"/>
    <property type="match status" value="2"/>
</dbReference>
<protein>
    <recommendedName>
        <fullName evidence="2">Cysteine-rich domain-containing protein</fullName>
    </recommendedName>
</protein>
<feature type="domain" description="Cysteine-rich" evidence="2">
    <location>
        <begin position="148"/>
        <end position="235"/>
    </location>
</feature>
<gene>
    <name evidence="3" type="ORF">ENV54_04015</name>
</gene>
<dbReference type="InterPro" id="IPR004017">
    <property type="entry name" value="Cys_rich_dom"/>
</dbReference>
<dbReference type="Gene3D" id="3.40.50.11810">
    <property type="match status" value="1"/>
</dbReference>
<reference evidence="3" key="1">
    <citation type="journal article" date="2020" name="mSystems">
        <title>Genome- and Community-Level Interaction Insights into Carbon Utilization and Element Cycling Functions of Hydrothermarchaeota in Hydrothermal Sediment.</title>
        <authorList>
            <person name="Zhou Z."/>
            <person name="Liu Y."/>
            <person name="Xu W."/>
            <person name="Pan J."/>
            <person name="Luo Z.H."/>
            <person name="Li M."/>
        </authorList>
    </citation>
    <scope>NUCLEOTIDE SEQUENCE [LARGE SCALE GENOMIC DNA]</scope>
    <source>
        <strain evidence="3">SpSt-769</strain>
    </source>
</reference>
<proteinExistence type="predicted"/>
<dbReference type="PANTHER" id="PTHR42947:SF1">
    <property type="entry name" value="COB--COM HETERODISULFIDE REDUCTASE SUBUNIT B 1"/>
    <property type="match status" value="1"/>
</dbReference>
<evidence type="ECO:0000313" key="3">
    <source>
        <dbReference type="EMBL" id="HGH60448.1"/>
    </source>
</evidence>
<dbReference type="EMBL" id="DTGT01000126">
    <property type="protein sequence ID" value="HGH60448.1"/>
    <property type="molecule type" value="Genomic_DNA"/>
</dbReference>
<dbReference type="InterPro" id="IPR051278">
    <property type="entry name" value="HdrB/HdrD_reductase"/>
</dbReference>